<dbReference type="AlphaFoldDB" id="A0AAV5TN66"/>
<protein>
    <submittedName>
        <fullName evidence="4">Uncharacterized protein</fullName>
    </submittedName>
</protein>
<dbReference type="PANTHER" id="PTHR22603">
    <property type="entry name" value="CHOLINE/ETHANOALAMINE KINASE"/>
    <property type="match status" value="1"/>
</dbReference>
<keyword evidence="1" id="KW-0443">Lipid metabolism</keyword>
<comment type="similarity">
    <text evidence="3">Belongs to the choline/ethanolamine kinase family.</text>
</comment>
<keyword evidence="1" id="KW-0444">Lipid biosynthesis</keyword>
<dbReference type="InterPro" id="IPR011009">
    <property type="entry name" value="Kinase-like_dom_sf"/>
</dbReference>
<accession>A0AAV5TN66</accession>
<keyword evidence="2" id="KW-1208">Phospholipid metabolism</keyword>
<keyword evidence="5" id="KW-1185">Reference proteome</keyword>
<evidence type="ECO:0000313" key="4">
    <source>
        <dbReference type="EMBL" id="GMS95734.1"/>
    </source>
</evidence>
<dbReference type="GO" id="GO:0004103">
    <property type="term" value="F:choline kinase activity"/>
    <property type="evidence" value="ECO:0007669"/>
    <property type="project" value="TreeGrafter"/>
</dbReference>
<keyword evidence="1" id="KW-0594">Phospholipid biosynthesis</keyword>
<evidence type="ECO:0000313" key="5">
    <source>
        <dbReference type="Proteomes" id="UP001432027"/>
    </source>
</evidence>
<gene>
    <name evidence="4" type="ORF">PENTCL1PPCAC_17909</name>
</gene>
<evidence type="ECO:0000256" key="3">
    <source>
        <dbReference type="ARBA" id="ARBA00038211"/>
    </source>
</evidence>
<feature type="non-terminal residue" evidence="4">
    <location>
        <position position="482"/>
    </location>
</feature>
<dbReference type="SUPFAM" id="SSF56112">
    <property type="entry name" value="Protein kinase-like (PK-like)"/>
    <property type="match status" value="1"/>
</dbReference>
<sequence>MMRLNRSIIHHLTVVIARRFSQRGHNLNRLSQLSWPPFLLSLRVYSHSSASSLPHSLPTLRFRLEMENVVEKPWSDRTTDSADVKELFSGVRSDSPIPSSIVNRAHFLCAQYLGGAWKTSSIDRFSIKQITGGMSNLLFLVELCHSLSLKHSEPRRALLRIHCQSDIDQLLTESVVFTLLSERKLGPRLLGVFPGGRFEQYIPSRPLECTEISEHRLITKISPMLARVHSLDVPIGKEPQLINRMQTWINKWSSYESSRNGIDMKCTRARVHPSKVTHLIIFFLSSLPLQYPSHLSIKDLKSEVEFIERFLDAVHSPIIFSHNDLQEGNILLIEKEEDGDSEDLALIDFEYCDYNYRGFDLGNHMCEYGLDYACEEHPCYFVYPDKLDMEEERRRFCTGYMEELYEMQSKGIHVPSELLSGDKEKDLERLEMEASLFMPISHLFWSTWALLNAEQSSITFGYAEYGRDRIAMYFDGKTKMEE</sequence>
<dbReference type="Proteomes" id="UP001432027">
    <property type="component" value="Unassembled WGS sequence"/>
</dbReference>
<dbReference type="GO" id="GO:0005737">
    <property type="term" value="C:cytoplasm"/>
    <property type="evidence" value="ECO:0007669"/>
    <property type="project" value="TreeGrafter"/>
</dbReference>
<dbReference type="Pfam" id="PF01633">
    <property type="entry name" value="Choline_kinase"/>
    <property type="match status" value="1"/>
</dbReference>
<dbReference type="GO" id="GO:0006646">
    <property type="term" value="P:phosphatidylethanolamine biosynthetic process"/>
    <property type="evidence" value="ECO:0007669"/>
    <property type="project" value="TreeGrafter"/>
</dbReference>
<dbReference type="Gene3D" id="3.90.1200.10">
    <property type="match status" value="1"/>
</dbReference>
<dbReference type="EMBL" id="BTSX01000004">
    <property type="protein sequence ID" value="GMS95734.1"/>
    <property type="molecule type" value="Genomic_DNA"/>
</dbReference>
<evidence type="ECO:0000256" key="2">
    <source>
        <dbReference type="ARBA" id="ARBA00023264"/>
    </source>
</evidence>
<proteinExistence type="inferred from homology"/>
<dbReference type="PANTHER" id="PTHR22603:SF93">
    <property type="entry name" value="RE24176P"/>
    <property type="match status" value="1"/>
</dbReference>
<comment type="caution">
    <text evidence="4">The sequence shown here is derived from an EMBL/GenBank/DDBJ whole genome shotgun (WGS) entry which is preliminary data.</text>
</comment>
<dbReference type="GO" id="GO:0004305">
    <property type="term" value="F:ethanolamine kinase activity"/>
    <property type="evidence" value="ECO:0007669"/>
    <property type="project" value="TreeGrafter"/>
</dbReference>
<evidence type="ECO:0000256" key="1">
    <source>
        <dbReference type="ARBA" id="ARBA00023209"/>
    </source>
</evidence>
<reference evidence="4" key="1">
    <citation type="submission" date="2023-10" db="EMBL/GenBank/DDBJ databases">
        <title>Genome assembly of Pristionchus species.</title>
        <authorList>
            <person name="Yoshida K."/>
            <person name="Sommer R.J."/>
        </authorList>
    </citation>
    <scope>NUCLEOTIDE SEQUENCE</scope>
    <source>
        <strain evidence="4">RS0144</strain>
    </source>
</reference>
<organism evidence="4 5">
    <name type="scientific">Pristionchus entomophagus</name>
    <dbReference type="NCBI Taxonomy" id="358040"/>
    <lineage>
        <taxon>Eukaryota</taxon>
        <taxon>Metazoa</taxon>
        <taxon>Ecdysozoa</taxon>
        <taxon>Nematoda</taxon>
        <taxon>Chromadorea</taxon>
        <taxon>Rhabditida</taxon>
        <taxon>Rhabditina</taxon>
        <taxon>Diplogasteromorpha</taxon>
        <taxon>Diplogasteroidea</taxon>
        <taxon>Neodiplogasteridae</taxon>
        <taxon>Pristionchus</taxon>
    </lineage>
</organism>
<dbReference type="Gene3D" id="3.30.200.20">
    <property type="entry name" value="Phosphorylase Kinase, domain 1"/>
    <property type="match status" value="1"/>
</dbReference>
<name>A0AAV5TN66_9BILA</name>